<evidence type="ECO:0000256" key="1">
    <source>
        <dbReference type="SAM" id="Phobius"/>
    </source>
</evidence>
<feature type="transmembrane region" description="Helical" evidence="1">
    <location>
        <begin position="49"/>
        <end position="68"/>
    </location>
</feature>
<keyword evidence="1" id="KW-1133">Transmembrane helix</keyword>
<feature type="transmembrane region" description="Helical" evidence="1">
    <location>
        <begin position="24"/>
        <end position="43"/>
    </location>
</feature>
<proteinExistence type="predicted"/>
<name>A0A1M5HBR7_STRHI</name>
<protein>
    <submittedName>
        <fullName evidence="2">Uncharacterized protein</fullName>
    </submittedName>
</protein>
<dbReference type="RefSeq" id="WP_073485837.1">
    <property type="nucleotide sequence ID" value="NZ_FQVN01000006.1"/>
</dbReference>
<keyword evidence="1" id="KW-0472">Membrane</keyword>
<sequence>MTGQQRQEVVPLDLLDAPVVRRRAWSVALGGLLVGAAFGGIVGLFGGGAAGLVTAGVIGLPLLLLAAAEARRRTWLSDGVLSVRALGTRRVELAGATLDLLVTDARGVRTIGMLVSGRGRAINLALAMYAGTGGRELGIMPLRRLADALAATGDASGLVFAQLLVAQLRAEARGDAPPERPLYQIASLAPSGRLAQKLTSQVVARFVTTLD</sequence>
<organism evidence="2 3">
    <name type="scientific">Streptoalloteichus hindustanus</name>
    <dbReference type="NCBI Taxonomy" id="2017"/>
    <lineage>
        <taxon>Bacteria</taxon>
        <taxon>Bacillati</taxon>
        <taxon>Actinomycetota</taxon>
        <taxon>Actinomycetes</taxon>
        <taxon>Pseudonocardiales</taxon>
        <taxon>Pseudonocardiaceae</taxon>
        <taxon>Streptoalloteichus</taxon>
    </lineage>
</organism>
<dbReference type="Proteomes" id="UP000184501">
    <property type="component" value="Unassembled WGS sequence"/>
</dbReference>
<dbReference type="AlphaFoldDB" id="A0A1M5HBR7"/>
<dbReference type="STRING" id="2017.SAMN05444320_106490"/>
<keyword evidence="3" id="KW-1185">Reference proteome</keyword>
<evidence type="ECO:0000313" key="2">
    <source>
        <dbReference type="EMBL" id="SHG13328.1"/>
    </source>
</evidence>
<accession>A0A1M5HBR7</accession>
<dbReference type="EMBL" id="FQVN01000006">
    <property type="protein sequence ID" value="SHG13328.1"/>
    <property type="molecule type" value="Genomic_DNA"/>
</dbReference>
<keyword evidence="1" id="KW-0812">Transmembrane</keyword>
<dbReference type="OrthoDB" id="4545264at2"/>
<reference evidence="2 3" key="1">
    <citation type="submission" date="2016-11" db="EMBL/GenBank/DDBJ databases">
        <authorList>
            <person name="Jaros S."/>
            <person name="Januszkiewicz K."/>
            <person name="Wedrychowicz H."/>
        </authorList>
    </citation>
    <scope>NUCLEOTIDE SEQUENCE [LARGE SCALE GENOMIC DNA]</scope>
    <source>
        <strain evidence="2 3">DSM 44523</strain>
    </source>
</reference>
<evidence type="ECO:0000313" key="3">
    <source>
        <dbReference type="Proteomes" id="UP000184501"/>
    </source>
</evidence>
<gene>
    <name evidence="2" type="ORF">SAMN05444320_106490</name>
</gene>